<accession>A0A8X6NWY8</accession>
<dbReference type="EMBL" id="BMAW01109292">
    <property type="protein sequence ID" value="GFT37744.1"/>
    <property type="molecule type" value="Genomic_DNA"/>
</dbReference>
<dbReference type="AlphaFoldDB" id="A0A8X6NWY8"/>
<reference evidence="1" key="1">
    <citation type="submission" date="2020-08" db="EMBL/GenBank/DDBJ databases">
        <title>Multicomponent nature underlies the extraordinary mechanical properties of spider dragline silk.</title>
        <authorList>
            <person name="Kono N."/>
            <person name="Nakamura H."/>
            <person name="Mori M."/>
            <person name="Yoshida Y."/>
            <person name="Ohtoshi R."/>
            <person name="Malay A.D."/>
            <person name="Moran D.A.P."/>
            <person name="Tomita M."/>
            <person name="Numata K."/>
            <person name="Arakawa K."/>
        </authorList>
    </citation>
    <scope>NUCLEOTIDE SEQUENCE</scope>
</reference>
<gene>
    <name evidence="1" type="ORF">NPIL_348661</name>
</gene>
<organism evidence="1 2">
    <name type="scientific">Nephila pilipes</name>
    <name type="common">Giant wood spider</name>
    <name type="synonym">Nephila maculata</name>
    <dbReference type="NCBI Taxonomy" id="299642"/>
    <lineage>
        <taxon>Eukaryota</taxon>
        <taxon>Metazoa</taxon>
        <taxon>Ecdysozoa</taxon>
        <taxon>Arthropoda</taxon>
        <taxon>Chelicerata</taxon>
        <taxon>Arachnida</taxon>
        <taxon>Araneae</taxon>
        <taxon>Araneomorphae</taxon>
        <taxon>Entelegynae</taxon>
        <taxon>Araneoidea</taxon>
        <taxon>Nephilidae</taxon>
        <taxon>Nephila</taxon>
    </lineage>
</organism>
<feature type="non-terminal residue" evidence="1">
    <location>
        <position position="1"/>
    </location>
</feature>
<keyword evidence="2" id="KW-1185">Reference proteome</keyword>
<name>A0A8X6NWY8_NEPPI</name>
<evidence type="ECO:0000313" key="1">
    <source>
        <dbReference type="EMBL" id="GFT37744.1"/>
    </source>
</evidence>
<protein>
    <submittedName>
        <fullName evidence="1">Uncharacterized protein</fullName>
    </submittedName>
</protein>
<sequence length="85" mass="9693">LVREKVFFHVVVARKPRDVRQQKFNGRKFQASSPCGGPIAIEARSSNTNFRTSTRLTIGPLKIVAHKTLSLRNKLYYAILGLIRR</sequence>
<dbReference type="Proteomes" id="UP000887013">
    <property type="component" value="Unassembled WGS sequence"/>
</dbReference>
<proteinExistence type="predicted"/>
<evidence type="ECO:0000313" key="2">
    <source>
        <dbReference type="Proteomes" id="UP000887013"/>
    </source>
</evidence>
<comment type="caution">
    <text evidence="1">The sequence shown here is derived from an EMBL/GenBank/DDBJ whole genome shotgun (WGS) entry which is preliminary data.</text>
</comment>